<evidence type="ECO:0000256" key="5">
    <source>
        <dbReference type="ARBA" id="ARBA00022617"/>
    </source>
</evidence>
<evidence type="ECO:0000256" key="7">
    <source>
        <dbReference type="ARBA" id="ARBA00022824"/>
    </source>
</evidence>
<evidence type="ECO:0000256" key="1">
    <source>
        <dbReference type="ARBA" id="ARBA00001971"/>
    </source>
</evidence>
<sequence length="493" mass="57216">MEVVTILLTALAILLTYFIIRQMTYWSSRKVPHLRPIPLLGNTSSVFTGRQSPAEYSRELYLQYPELPYIGLMNFNTPTLLINSPELIKEIFIKNFDNNPDHLSFITEEFDPILGKNVFSLRGERWRQVRGALTPTFTAKKMKYLFTLIAEVSKNVINYLEDHPQDCELLDVRDLFTRYANDVIATSAFGLSVDSLKDRTNEFYLRGKDATNLTGISRIFKFVLGISFPRMMRLLGQTYLSKDTNRFFIDLIREEVKRRDLEKVVRPDMIHLLMQARGDNIGINDIVAQAFVFFLAGFDTTSSLMSFVIHQLAFHQDIQEKLHQEVEFLEEINYEDLGKLKFLEMIILETLRFFPPIVLLDRVCSKRFKLPPPPGSSIQLDVEEGTVLWAPTFAMQRDNKYFPDPETFDPERFAEENKGNVDPCVYMPFGVGPRKCIGERFAIMEIKLMLAKLVKKFWIFPSEKSNKEIILDKKSLNLVPIGGIWVKFERRKV</sequence>
<dbReference type="FunFam" id="1.10.630.10:FF:000042">
    <property type="entry name" value="Cytochrome P450"/>
    <property type="match status" value="1"/>
</dbReference>
<dbReference type="InterPro" id="IPR017972">
    <property type="entry name" value="Cyt_P450_CS"/>
</dbReference>
<evidence type="ECO:0000256" key="2">
    <source>
        <dbReference type="ARBA" id="ARBA00004174"/>
    </source>
</evidence>
<dbReference type="Proteomes" id="UP000786811">
    <property type="component" value="Unassembled WGS sequence"/>
</dbReference>
<evidence type="ECO:0000313" key="15">
    <source>
        <dbReference type="EMBL" id="CAG5074860.1"/>
    </source>
</evidence>
<dbReference type="PANTHER" id="PTHR24292">
    <property type="entry name" value="CYTOCHROME P450"/>
    <property type="match status" value="1"/>
</dbReference>
<dbReference type="GO" id="GO:0020037">
    <property type="term" value="F:heme binding"/>
    <property type="evidence" value="ECO:0007669"/>
    <property type="project" value="InterPro"/>
</dbReference>
<keyword evidence="6 13" id="KW-0479">Metal-binding</keyword>
<evidence type="ECO:0000313" key="16">
    <source>
        <dbReference type="Proteomes" id="UP000786811"/>
    </source>
</evidence>
<evidence type="ECO:0000256" key="11">
    <source>
        <dbReference type="ARBA" id="ARBA00023033"/>
    </source>
</evidence>
<dbReference type="Pfam" id="PF00067">
    <property type="entry name" value="p450"/>
    <property type="match status" value="1"/>
</dbReference>
<dbReference type="PANTHER" id="PTHR24292:SF54">
    <property type="entry name" value="CYP9F3-RELATED"/>
    <property type="match status" value="1"/>
</dbReference>
<comment type="cofactor">
    <cofactor evidence="1 13">
        <name>heme</name>
        <dbReference type="ChEBI" id="CHEBI:30413"/>
    </cofactor>
</comment>
<dbReference type="Gene3D" id="1.10.630.10">
    <property type="entry name" value="Cytochrome P450"/>
    <property type="match status" value="1"/>
</dbReference>
<keyword evidence="9 14" id="KW-0560">Oxidoreductase</keyword>
<dbReference type="InterPro" id="IPR002401">
    <property type="entry name" value="Cyt_P450_E_grp-I"/>
</dbReference>
<dbReference type="OrthoDB" id="2789670at2759"/>
<keyword evidence="16" id="KW-1185">Reference proteome</keyword>
<keyword evidence="12" id="KW-0472">Membrane</keyword>
<reference evidence="15" key="1">
    <citation type="submission" date="2021-04" db="EMBL/GenBank/DDBJ databases">
        <authorList>
            <person name="Chebbi M.A.C M."/>
        </authorList>
    </citation>
    <scope>NUCLEOTIDE SEQUENCE</scope>
</reference>
<dbReference type="GO" id="GO:0016705">
    <property type="term" value="F:oxidoreductase activity, acting on paired donors, with incorporation or reduction of molecular oxygen"/>
    <property type="evidence" value="ECO:0007669"/>
    <property type="project" value="InterPro"/>
</dbReference>
<dbReference type="GO" id="GO:0005506">
    <property type="term" value="F:iron ion binding"/>
    <property type="evidence" value="ECO:0007669"/>
    <property type="project" value="InterPro"/>
</dbReference>
<dbReference type="InterPro" id="IPR036396">
    <property type="entry name" value="Cyt_P450_sf"/>
</dbReference>
<dbReference type="InterPro" id="IPR050476">
    <property type="entry name" value="Insect_CytP450_Detox"/>
</dbReference>
<dbReference type="GO" id="GO:0005789">
    <property type="term" value="C:endoplasmic reticulum membrane"/>
    <property type="evidence" value="ECO:0007669"/>
    <property type="project" value="UniProtKB-SubCell"/>
</dbReference>
<dbReference type="InterPro" id="IPR001128">
    <property type="entry name" value="Cyt_P450"/>
</dbReference>
<evidence type="ECO:0000256" key="3">
    <source>
        <dbReference type="ARBA" id="ARBA00004406"/>
    </source>
</evidence>
<proteinExistence type="inferred from homology"/>
<evidence type="ECO:0000256" key="13">
    <source>
        <dbReference type="PIRSR" id="PIRSR602401-1"/>
    </source>
</evidence>
<evidence type="ECO:0000256" key="9">
    <source>
        <dbReference type="ARBA" id="ARBA00023002"/>
    </source>
</evidence>
<dbReference type="SUPFAM" id="SSF48264">
    <property type="entry name" value="Cytochrome P450"/>
    <property type="match status" value="1"/>
</dbReference>
<dbReference type="PRINTS" id="PR00463">
    <property type="entry name" value="EP450I"/>
</dbReference>
<gene>
    <name evidence="15" type="ORF">HICCMSTLAB_LOCUS1093</name>
</gene>
<keyword evidence="7" id="KW-0256">Endoplasmic reticulum</keyword>
<organism evidence="15 16">
    <name type="scientific">Cotesia congregata</name>
    <name type="common">Parasitoid wasp</name>
    <name type="synonym">Apanteles congregatus</name>
    <dbReference type="NCBI Taxonomy" id="51543"/>
    <lineage>
        <taxon>Eukaryota</taxon>
        <taxon>Metazoa</taxon>
        <taxon>Ecdysozoa</taxon>
        <taxon>Arthropoda</taxon>
        <taxon>Hexapoda</taxon>
        <taxon>Insecta</taxon>
        <taxon>Pterygota</taxon>
        <taxon>Neoptera</taxon>
        <taxon>Endopterygota</taxon>
        <taxon>Hymenoptera</taxon>
        <taxon>Apocrita</taxon>
        <taxon>Ichneumonoidea</taxon>
        <taxon>Braconidae</taxon>
        <taxon>Microgastrinae</taxon>
        <taxon>Cotesia</taxon>
    </lineage>
</organism>
<dbReference type="EMBL" id="CAJNRD030001116">
    <property type="protein sequence ID" value="CAG5074860.1"/>
    <property type="molecule type" value="Genomic_DNA"/>
</dbReference>
<evidence type="ECO:0000256" key="10">
    <source>
        <dbReference type="ARBA" id="ARBA00023004"/>
    </source>
</evidence>
<protein>
    <submittedName>
        <fullName evidence="15">CYP9BV2</fullName>
    </submittedName>
</protein>
<keyword evidence="5 13" id="KW-0349">Heme</keyword>
<name>A0A8J2E1Z5_COTCN</name>
<accession>A0A8J2E1Z5</accession>
<dbReference type="GO" id="GO:0004497">
    <property type="term" value="F:monooxygenase activity"/>
    <property type="evidence" value="ECO:0007669"/>
    <property type="project" value="UniProtKB-KW"/>
</dbReference>
<dbReference type="PROSITE" id="PS00086">
    <property type="entry name" value="CYTOCHROME_P450"/>
    <property type="match status" value="1"/>
</dbReference>
<keyword evidence="11 14" id="KW-0503">Monooxygenase</keyword>
<evidence type="ECO:0000256" key="6">
    <source>
        <dbReference type="ARBA" id="ARBA00022723"/>
    </source>
</evidence>
<comment type="subcellular location">
    <subcellularLocation>
        <location evidence="3">Endoplasmic reticulum membrane</location>
        <topology evidence="3">Peripheral membrane protein</topology>
    </subcellularLocation>
    <subcellularLocation>
        <location evidence="2">Microsome membrane</location>
        <topology evidence="2">Peripheral membrane protein</topology>
    </subcellularLocation>
</comment>
<evidence type="ECO:0000256" key="14">
    <source>
        <dbReference type="RuleBase" id="RU000461"/>
    </source>
</evidence>
<keyword evidence="8" id="KW-0492">Microsome</keyword>
<dbReference type="PRINTS" id="PR00385">
    <property type="entry name" value="P450"/>
</dbReference>
<comment type="similarity">
    <text evidence="4 14">Belongs to the cytochrome P450 family.</text>
</comment>
<keyword evidence="10 13" id="KW-0408">Iron</keyword>
<dbReference type="AlphaFoldDB" id="A0A8J2E1Z5"/>
<evidence type="ECO:0000256" key="4">
    <source>
        <dbReference type="ARBA" id="ARBA00010617"/>
    </source>
</evidence>
<evidence type="ECO:0000256" key="12">
    <source>
        <dbReference type="ARBA" id="ARBA00023136"/>
    </source>
</evidence>
<dbReference type="CDD" id="cd11056">
    <property type="entry name" value="CYP6-like"/>
    <property type="match status" value="1"/>
</dbReference>
<evidence type="ECO:0000256" key="8">
    <source>
        <dbReference type="ARBA" id="ARBA00022848"/>
    </source>
</evidence>
<feature type="binding site" description="axial binding residue" evidence="13">
    <location>
        <position position="436"/>
    </location>
    <ligand>
        <name>heme</name>
        <dbReference type="ChEBI" id="CHEBI:30413"/>
    </ligand>
    <ligandPart>
        <name>Fe</name>
        <dbReference type="ChEBI" id="CHEBI:18248"/>
    </ligandPart>
</feature>
<comment type="caution">
    <text evidence="15">The sequence shown here is derived from an EMBL/GenBank/DDBJ whole genome shotgun (WGS) entry which is preliminary data.</text>
</comment>